<dbReference type="Proteomes" id="UP000304148">
    <property type="component" value="Chromosome"/>
</dbReference>
<accession>A0A383RBW8</accession>
<dbReference type="AlphaFoldDB" id="A0A383RBW8"/>
<organism evidence="1 2">
    <name type="scientific">Paenibacillus alvei</name>
    <name type="common">Bacillus alvei</name>
    <dbReference type="NCBI Taxonomy" id="44250"/>
    <lineage>
        <taxon>Bacteria</taxon>
        <taxon>Bacillati</taxon>
        <taxon>Bacillota</taxon>
        <taxon>Bacilli</taxon>
        <taxon>Bacillales</taxon>
        <taxon>Paenibacillaceae</taxon>
        <taxon>Paenibacillus</taxon>
    </lineage>
</organism>
<dbReference type="RefSeq" id="WP_138186371.1">
    <property type="nucleotide sequence ID" value="NZ_LS992241.1"/>
</dbReference>
<protein>
    <submittedName>
        <fullName evidence="1">Uncharacterized protein</fullName>
    </submittedName>
</protein>
<sequence length="204" mass="23484">MIFDNPAIKRSPVTQSFIWVAEYYDHTHLSEYNFDNKRANSFYHINKNKLIRFGLIGEGSQIYFDVGNGVFTLNNHRLSLSYVTSNQEYPLTGRTFLYNDIITYKNAVSDAKLFYTGPHDGRFSSTITQFNVGYKKKMQLHNANIDYQCILSIPYEDAAFFQIKITSDIDLDGKLVIRRNGRVADEIAAPLKAKHAGMMNWTIK</sequence>
<reference evidence="2" key="1">
    <citation type="submission" date="2018-08" db="EMBL/GenBank/DDBJ databases">
        <authorList>
            <person name="Chevrot R."/>
        </authorList>
    </citation>
    <scope>NUCLEOTIDE SEQUENCE [LARGE SCALE GENOMIC DNA]</scope>
</reference>
<evidence type="ECO:0000313" key="2">
    <source>
        <dbReference type="Proteomes" id="UP000304148"/>
    </source>
</evidence>
<gene>
    <name evidence="1" type="ORF">PBLR_12872</name>
</gene>
<proteinExistence type="predicted"/>
<evidence type="ECO:0000313" key="1">
    <source>
        <dbReference type="EMBL" id="SYX84450.1"/>
    </source>
</evidence>
<dbReference type="EMBL" id="LS992241">
    <property type="protein sequence ID" value="SYX84450.1"/>
    <property type="molecule type" value="Genomic_DNA"/>
</dbReference>
<name>A0A383RBW8_PAEAL</name>